<dbReference type="OrthoDB" id="5649801at2"/>
<dbReference type="EMBL" id="LNYZ01000001">
    <property type="protein sequence ID" value="KTD81086.1"/>
    <property type="molecule type" value="Genomic_DNA"/>
</dbReference>
<dbReference type="Proteomes" id="UP000255110">
    <property type="component" value="Unassembled WGS sequence"/>
</dbReference>
<sequence length="1035" mass="119286">MPSPIYGGSYVYYYNFPSQLDLDFVPLSPQERYPTITSEEDQYSIESTRFSEYLSKIKIECGDKMAWLMNAVPAALESLEDVISLKQICNYLNTSDFWKKDGDWPEQVDEEQLRSFNIEVVRNWLFQNTARHFYEQNQDTLPSVNAYKMQLAIYLEQIKQGLLALDALYLMKSHLNSYLVGLWESFNPGSRLDKFKVFNISAITEKIEEKGLFPNTMQLIIHSGDFEYWQQVHRELVHELIIIINRSILDELKKKCSSHGFKVPFEQLYTTYWPTSKRLDDYSPPLRSLPEINEFMEKVALAEQKRLRIIEEKRKEWNGSPAGFEVAMERAQSILGSRDASHADLMQIFSEQLKKIAAEDEVVESLSLVNKNPIEIVTKILHKERVDEVATLAPVIVRDIQHVIEHMPDKPTFVDYSKNVQALDQFVVGVRSACNRAALIDLYDRLEQSTNKQIAEKMIGDWDVVGTDIRDSERMMTESDKLRIIAYAQGKMTKQEYKEEMSKLNVKLERGEITAQEEVVIKMFPKLKRALTRLPKEYLEDFSLVLKRAFVHQQITHPEKFLQNPHEAAVFSALGLDSSKVKVNKELVQQKIKHVIQNAVLNGQSEHEFPTLKELQHQIELMALREKISAAGGDPSLAPLIHKVTSARQEVLTTATHLLEQAYEHCKKELNDANKNISQHIDSSLKQAKSRLLRTLSRSIDQKIKKNQDSLIALTDQYEKVKEMISPLNDQSSSTFHASLLSDVKKDINFFNQWGDPIQYENIQGFIGGISEVLGDGACQANTYRVITREMTSLGRNKELSDSQWNAEVKISPQDRYNQALYQVDARDEANNGLSKAVLKRLHLKKIQALHKDFHYADEPALSSDSIYQVLFQAVNEQQKSKLKNFGIVKLSIGHHATKKDGTQAADQETWGHAIYLRYDPKKKIAYFYDPNHGRSINFYTWKKLESDTDFKKMGQKEQDETVLNYMLLCFSQMMVNDFNDINTVRCYEMEMDFSFIDKLVSAGNSLIGGLNNFFKKKKEPDIQIENMTVNFKSP</sequence>
<organism evidence="2 4">
    <name type="scientific">Legionella steigerwaltii</name>
    <dbReference type="NCBI Taxonomy" id="460"/>
    <lineage>
        <taxon>Bacteria</taxon>
        <taxon>Pseudomonadati</taxon>
        <taxon>Pseudomonadota</taxon>
        <taxon>Gammaproteobacteria</taxon>
        <taxon>Legionellales</taxon>
        <taxon>Legionellaceae</taxon>
        <taxon>Legionella</taxon>
    </lineage>
</organism>
<dbReference type="AlphaFoldDB" id="A0A378L8Q8"/>
<dbReference type="STRING" id="460.Lstg_0313"/>
<evidence type="ECO:0000313" key="4">
    <source>
        <dbReference type="Proteomes" id="UP000255110"/>
    </source>
</evidence>
<accession>A0A378L8Q8</accession>
<reference evidence="1 3" key="1">
    <citation type="submission" date="2015-11" db="EMBL/GenBank/DDBJ databases">
        <title>Genomic analysis of 38 Legionella species identifies large and diverse effector repertoires.</title>
        <authorList>
            <person name="Burstein D."/>
            <person name="Amaro F."/>
            <person name="Zusman T."/>
            <person name="Lifshitz Z."/>
            <person name="Cohen O."/>
            <person name="Gilbert J.A."/>
            <person name="Pupko T."/>
            <person name="Shuman H.A."/>
            <person name="Segal G."/>
        </authorList>
    </citation>
    <scope>NUCLEOTIDE SEQUENCE [LARGE SCALE GENOMIC DNA]</scope>
    <source>
        <strain evidence="1 3">SC-18-C9</strain>
    </source>
</reference>
<evidence type="ECO:0000313" key="3">
    <source>
        <dbReference type="Proteomes" id="UP000054820"/>
    </source>
</evidence>
<dbReference type="EMBL" id="UGOY01000001">
    <property type="protein sequence ID" value="STY23226.1"/>
    <property type="molecule type" value="Genomic_DNA"/>
</dbReference>
<evidence type="ECO:0000313" key="2">
    <source>
        <dbReference type="EMBL" id="STY23226.1"/>
    </source>
</evidence>
<evidence type="ECO:0000313" key="1">
    <source>
        <dbReference type="EMBL" id="KTD81086.1"/>
    </source>
</evidence>
<protein>
    <submittedName>
        <fullName evidence="2">Uncharacterized protein</fullName>
    </submittedName>
</protein>
<proteinExistence type="predicted"/>
<keyword evidence="3" id="KW-1185">Reference proteome</keyword>
<dbReference type="RefSeq" id="WP_058475900.1">
    <property type="nucleotide sequence ID" value="NZ_CAAAIO010000003.1"/>
</dbReference>
<dbReference type="Proteomes" id="UP000054820">
    <property type="component" value="Unassembled WGS sequence"/>
</dbReference>
<gene>
    <name evidence="1" type="ORF">Lstg_0313</name>
    <name evidence="2" type="ORF">NCTC11991_01830</name>
</gene>
<reference evidence="2 4" key="2">
    <citation type="submission" date="2018-06" db="EMBL/GenBank/DDBJ databases">
        <authorList>
            <consortium name="Pathogen Informatics"/>
            <person name="Doyle S."/>
        </authorList>
    </citation>
    <scope>NUCLEOTIDE SEQUENCE [LARGE SCALE GENOMIC DNA]</scope>
    <source>
        <strain evidence="2 4">NCTC11991</strain>
    </source>
</reference>
<name>A0A378L8Q8_9GAMM</name>